<dbReference type="GeneID" id="69041673"/>
<feature type="region of interest" description="Disordered" evidence="1">
    <location>
        <begin position="62"/>
        <end position="99"/>
    </location>
</feature>
<dbReference type="HOGENOM" id="CLU_2542047_0_0_1"/>
<dbReference type="AlphaFoldDB" id="C0NZS7"/>
<protein>
    <submittedName>
        <fullName evidence="2">Uncharacterized protein</fullName>
    </submittedName>
</protein>
<dbReference type="Proteomes" id="UP000001631">
    <property type="component" value="Unassembled WGS sequence"/>
</dbReference>
<reference evidence="2" key="1">
    <citation type="submission" date="2009-02" db="EMBL/GenBank/DDBJ databases">
        <title>The Genome Sequence of Ajellomyces capsulatus strain G186AR.</title>
        <authorList>
            <consortium name="The Broad Institute Genome Sequencing Platform"/>
            <person name="Champion M."/>
            <person name="Cuomo C."/>
            <person name="Ma L.-J."/>
            <person name="Henn M.R."/>
            <person name="Sil A."/>
            <person name="Goldman B."/>
            <person name="Young S.K."/>
            <person name="Kodira C.D."/>
            <person name="Zeng Q."/>
            <person name="Koehrsen M."/>
            <person name="Alvarado L."/>
            <person name="Berlin A."/>
            <person name="Borenstein D."/>
            <person name="Chen Z."/>
            <person name="Engels R."/>
            <person name="Freedman E."/>
            <person name="Gellesch M."/>
            <person name="Goldberg J."/>
            <person name="Griggs A."/>
            <person name="Gujja S."/>
            <person name="Heiman D."/>
            <person name="Hepburn T."/>
            <person name="Howarth C."/>
            <person name="Jen D."/>
            <person name="Larson L."/>
            <person name="Lewis B."/>
            <person name="Mehta T."/>
            <person name="Park D."/>
            <person name="Pearson M."/>
            <person name="Roberts A."/>
            <person name="Saif S."/>
            <person name="Shea T."/>
            <person name="Shenoy N."/>
            <person name="Sisk P."/>
            <person name="Stolte C."/>
            <person name="Sykes S."/>
            <person name="Walk T."/>
            <person name="White J."/>
            <person name="Yandava C."/>
            <person name="Klein B."/>
            <person name="McEwen J.G."/>
            <person name="Puccia R."/>
            <person name="Goldman G.H."/>
            <person name="Felipe M.S."/>
            <person name="Nino-Vega G."/>
            <person name="San-Blas G."/>
            <person name="Taylor J."/>
            <person name="Mendoza L."/>
            <person name="Galagan J."/>
            <person name="Nusbaum C."/>
            <person name="Birren B."/>
        </authorList>
    </citation>
    <scope>NUCLEOTIDE SEQUENCE</scope>
    <source>
        <strain evidence="2">G186AR</strain>
    </source>
</reference>
<evidence type="ECO:0000256" key="1">
    <source>
        <dbReference type="SAM" id="MobiDB-lite"/>
    </source>
</evidence>
<proteinExistence type="predicted"/>
<name>C0NZS7_AJECG</name>
<dbReference type="EMBL" id="GG663379">
    <property type="protein sequence ID" value="EEH03017.1"/>
    <property type="molecule type" value="Genomic_DNA"/>
</dbReference>
<accession>C0NZS7</accession>
<keyword evidence="3" id="KW-1185">Reference proteome</keyword>
<evidence type="ECO:0000313" key="3">
    <source>
        <dbReference type="Proteomes" id="UP000001631"/>
    </source>
</evidence>
<feature type="compositionally biased region" description="Polar residues" evidence="1">
    <location>
        <begin position="76"/>
        <end position="87"/>
    </location>
</feature>
<organism evidence="2 3">
    <name type="scientific">Ajellomyces capsulatus (strain G186AR / H82 / ATCC MYA-2454 / RMSCC 2432)</name>
    <name type="common">Darling's disease fungus</name>
    <name type="synonym">Histoplasma capsulatum</name>
    <dbReference type="NCBI Taxonomy" id="447093"/>
    <lineage>
        <taxon>Eukaryota</taxon>
        <taxon>Fungi</taxon>
        <taxon>Dikarya</taxon>
        <taxon>Ascomycota</taxon>
        <taxon>Pezizomycotina</taxon>
        <taxon>Eurotiomycetes</taxon>
        <taxon>Eurotiomycetidae</taxon>
        <taxon>Onygenales</taxon>
        <taxon>Ajellomycetaceae</taxon>
        <taxon>Histoplasma</taxon>
    </lineage>
</organism>
<sequence length="99" mass="10646">MSSAGGFLSPIPVPCALYGGDGLWKQGRIRVEVLSRSKHACSINLWYKIKSSALFSSSEGEISSSSARHQDRRPVNLNQPEPGTQGLSFVDAAAKLDRA</sequence>
<dbReference type="RefSeq" id="XP_045283498.1">
    <property type="nucleotide sequence ID" value="XM_045435706.1"/>
</dbReference>
<evidence type="ECO:0000313" key="2">
    <source>
        <dbReference type="EMBL" id="EEH03017.1"/>
    </source>
</evidence>
<gene>
    <name evidence="2" type="ORF">HCBG_08657</name>
</gene>
<dbReference type="InParanoid" id="C0NZS7"/>